<keyword evidence="7" id="KW-0720">Serine protease</keyword>
<sequence length="330" mass="36396">MVNDPSLYADFGLFVAKALTSVLFIGFGMLVLLRGLRRPSKEGILIFSINRRFRDYELALAQTTGPKGLVKRIKEAHKKAELAQKDQARLFVLDFEGDIRASGVANLSAEITAILTGAQPKDQVLLRLTSPGGQIPGYGLAASELGRIKAQGLKLIVSVDKVAASGGYMMACVADHILAAPFGIVGSIGVVAGLPNFSRFLKERGIDFEQHTAGKYKRTLTLFGKNEEESRLKFKEELNEAHELFKDWIKANRPLLDIEKLSTGEYWYGQKALELGLIDEIGTAEDFLLKHKDQFALYQVSHRKPMGSFGRIGKWKTQLAEAWTSAATPL</sequence>
<dbReference type="Pfam" id="PF08496">
    <property type="entry name" value="Peptidase_S49_N"/>
    <property type="match status" value="1"/>
</dbReference>
<evidence type="ECO:0000256" key="9">
    <source>
        <dbReference type="ARBA" id="ARBA00023136"/>
    </source>
</evidence>
<evidence type="ECO:0000256" key="2">
    <source>
        <dbReference type="ARBA" id="ARBA00008683"/>
    </source>
</evidence>
<keyword evidence="6" id="KW-0378">Hydrolase</keyword>
<evidence type="ECO:0000256" key="8">
    <source>
        <dbReference type="ARBA" id="ARBA00022989"/>
    </source>
</evidence>
<evidence type="ECO:0000256" key="3">
    <source>
        <dbReference type="ARBA" id="ARBA00022475"/>
    </source>
</evidence>
<evidence type="ECO:0000259" key="12">
    <source>
        <dbReference type="Pfam" id="PF08496"/>
    </source>
</evidence>
<dbReference type="CDD" id="cd07023">
    <property type="entry name" value="S49_Sppa_N_C"/>
    <property type="match status" value="1"/>
</dbReference>
<comment type="subcellular location">
    <subcellularLocation>
        <location evidence="1">Cell membrane</location>
    </subcellularLocation>
</comment>
<dbReference type="InterPro" id="IPR047272">
    <property type="entry name" value="S49_SppA_C"/>
</dbReference>
<dbReference type="SUPFAM" id="SSF52096">
    <property type="entry name" value="ClpP/crotonase"/>
    <property type="match status" value="1"/>
</dbReference>
<dbReference type="NCBIfam" id="NF008745">
    <property type="entry name" value="PRK11778.1"/>
    <property type="match status" value="1"/>
</dbReference>
<evidence type="ECO:0000259" key="11">
    <source>
        <dbReference type="Pfam" id="PF01343"/>
    </source>
</evidence>
<gene>
    <name evidence="13" type="ORF">A2527_09175</name>
</gene>
<evidence type="ECO:0000256" key="5">
    <source>
        <dbReference type="ARBA" id="ARBA00022692"/>
    </source>
</evidence>
<dbReference type="InterPro" id="IPR029045">
    <property type="entry name" value="ClpP/crotonase-like_dom_sf"/>
</dbReference>
<dbReference type="GO" id="GO:0004252">
    <property type="term" value="F:serine-type endopeptidase activity"/>
    <property type="evidence" value="ECO:0007669"/>
    <property type="project" value="InterPro"/>
</dbReference>
<feature type="domain" description="Peptidase S49 N-terminal proteobacteria" evidence="12">
    <location>
        <begin position="9"/>
        <end position="145"/>
    </location>
</feature>
<evidence type="ECO:0000256" key="1">
    <source>
        <dbReference type="ARBA" id="ARBA00004236"/>
    </source>
</evidence>
<evidence type="ECO:0000256" key="10">
    <source>
        <dbReference type="SAM" id="Phobius"/>
    </source>
</evidence>
<evidence type="ECO:0000256" key="7">
    <source>
        <dbReference type="ARBA" id="ARBA00022825"/>
    </source>
</evidence>
<protein>
    <submittedName>
        <fullName evidence="13">Protease SohB</fullName>
    </submittedName>
</protein>
<evidence type="ECO:0000256" key="6">
    <source>
        <dbReference type="ARBA" id="ARBA00022801"/>
    </source>
</evidence>
<comment type="caution">
    <text evidence="13">The sequence shown here is derived from an EMBL/GenBank/DDBJ whole genome shotgun (WGS) entry which is preliminary data.</text>
</comment>
<evidence type="ECO:0000256" key="4">
    <source>
        <dbReference type="ARBA" id="ARBA00022670"/>
    </source>
</evidence>
<evidence type="ECO:0000313" key="13">
    <source>
        <dbReference type="EMBL" id="OGG94016.1"/>
    </source>
</evidence>
<reference evidence="13 14" key="1">
    <citation type="journal article" date="2016" name="Nat. Commun.">
        <title>Thousands of microbial genomes shed light on interconnected biogeochemical processes in an aquifer system.</title>
        <authorList>
            <person name="Anantharaman K."/>
            <person name="Brown C.T."/>
            <person name="Hug L.A."/>
            <person name="Sharon I."/>
            <person name="Castelle C.J."/>
            <person name="Probst A.J."/>
            <person name="Thomas B.C."/>
            <person name="Singh A."/>
            <person name="Wilkins M.J."/>
            <person name="Karaoz U."/>
            <person name="Brodie E.L."/>
            <person name="Williams K.H."/>
            <person name="Hubbard S.S."/>
            <person name="Banfield J.F."/>
        </authorList>
    </citation>
    <scope>NUCLEOTIDE SEQUENCE [LARGE SCALE GENOMIC DNA]</scope>
</reference>
<dbReference type="STRING" id="1817772.A2527_09175"/>
<feature type="domain" description="Peptidase S49" evidence="11">
    <location>
        <begin position="149"/>
        <end position="293"/>
    </location>
</feature>
<dbReference type="Pfam" id="PF01343">
    <property type="entry name" value="Peptidase_S49"/>
    <property type="match status" value="1"/>
</dbReference>
<dbReference type="Proteomes" id="UP000178449">
    <property type="component" value="Unassembled WGS sequence"/>
</dbReference>
<dbReference type="GO" id="GO:0006508">
    <property type="term" value="P:proteolysis"/>
    <property type="evidence" value="ECO:0007669"/>
    <property type="project" value="UniProtKB-KW"/>
</dbReference>
<keyword evidence="3" id="KW-1003">Cell membrane</keyword>
<feature type="transmembrane region" description="Helical" evidence="10">
    <location>
        <begin position="12"/>
        <end position="33"/>
    </location>
</feature>
<keyword evidence="9 10" id="KW-0472">Membrane</keyword>
<dbReference type="GO" id="GO:0005886">
    <property type="term" value="C:plasma membrane"/>
    <property type="evidence" value="ECO:0007669"/>
    <property type="project" value="UniProtKB-SubCell"/>
</dbReference>
<dbReference type="Gene3D" id="6.20.330.10">
    <property type="match status" value="1"/>
</dbReference>
<dbReference type="Gene3D" id="3.90.226.10">
    <property type="entry name" value="2-enoyl-CoA Hydratase, Chain A, domain 1"/>
    <property type="match status" value="1"/>
</dbReference>
<accession>A0A1F6G7D5</accession>
<keyword evidence="8 10" id="KW-1133">Transmembrane helix</keyword>
<organism evidence="13 14">
    <name type="scientific">Candidatus Lambdaproteobacteria bacterium RIFOXYD2_FULL_50_16</name>
    <dbReference type="NCBI Taxonomy" id="1817772"/>
    <lineage>
        <taxon>Bacteria</taxon>
        <taxon>Pseudomonadati</taxon>
        <taxon>Pseudomonadota</taxon>
        <taxon>Candidatus Lambdaproteobacteria</taxon>
    </lineage>
</organism>
<keyword evidence="4 13" id="KW-0645">Protease</keyword>
<evidence type="ECO:0000313" key="14">
    <source>
        <dbReference type="Proteomes" id="UP000178449"/>
    </source>
</evidence>
<dbReference type="PANTHER" id="PTHR42987">
    <property type="entry name" value="PEPTIDASE S49"/>
    <property type="match status" value="1"/>
</dbReference>
<dbReference type="PANTHER" id="PTHR42987:SF4">
    <property type="entry name" value="PROTEASE SOHB-RELATED"/>
    <property type="match status" value="1"/>
</dbReference>
<dbReference type="AlphaFoldDB" id="A0A1F6G7D5"/>
<dbReference type="InterPro" id="IPR002142">
    <property type="entry name" value="Peptidase_S49"/>
</dbReference>
<dbReference type="InterPro" id="IPR013703">
    <property type="entry name" value="Peptidase_S49_N_proteobac"/>
</dbReference>
<comment type="similarity">
    <text evidence="2">Belongs to the peptidase S49 family.</text>
</comment>
<proteinExistence type="inferred from homology"/>
<name>A0A1F6G7D5_9PROT</name>
<keyword evidence="5 10" id="KW-0812">Transmembrane</keyword>
<dbReference type="EMBL" id="MFNE01000043">
    <property type="protein sequence ID" value="OGG94016.1"/>
    <property type="molecule type" value="Genomic_DNA"/>
</dbReference>